<dbReference type="Proteomes" id="UP000598217">
    <property type="component" value="Unassembled WGS sequence"/>
</dbReference>
<evidence type="ECO:0000313" key="1">
    <source>
        <dbReference type="EMBL" id="MBE1455946.1"/>
    </source>
</evidence>
<proteinExistence type="predicted"/>
<name>A0ABR9HA74_9ACTN</name>
<dbReference type="InterPro" id="IPR016181">
    <property type="entry name" value="Acyl_CoA_acyltransferase"/>
</dbReference>
<gene>
    <name evidence="1" type="ORF">H4W79_000160</name>
</gene>
<dbReference type="EMBL" id="JADBDY010000001">
    <property type="protein sequence ID" value="MBE1455946.1"/>
    <property type="molecule type" value="Genomic_DNA"/>
</dbReference>
<dbReference type="RefSeq" id="WP_191275640.1">
    <property type="nucleotide sequence ID" value="NZ_BMXJ01000009.1"/>
</dbReference>
<sequence>MLFPHVESRRLRLVPSTASAETFQILLTGGVESLGGIDAYLAEHEKSDIRAYFLMESRATGETVGFTTLHELNEAAGHVQVGLYTDVTKENLGLGGEAAMMTINYAFAMWNIRKVYIRTTKATISNFGPQVEKSEPEAVLRDHFYFCGKLWDVYVYSIMREDWIEWGVPDFIDKHIVNGRAGRNIPRKVREVFE</sequence>
<accession>A0ABR9HA74</accession>
<evidence type="ECO:0000313" key="2">
    <source>
        <dbReference type="Proteomes" id="UP000598217"/>
    </source>
</evidence>
<protein>
    <submittedName>
        <fullName evidence="1">RimJ/RimL family protein N-acetyltransferase</fullName>
    </submittedName>
</protein>
<keyword evidence="2" id="KW-1185">Reference proteome</keyword>
<reference evidence="1 2" key="1">
    <citation type="submission" date="2020-10" db="EMBL/GenBank/DDBJ databases">
        <title>Sequencing the genomes of 1000 actinobacteria strains.</title>
        <authorList>
            <person name="Klenk H.-P."/>
        </authorList>
    </citation>
    <scope>NUCLEOTIDE SEQUENCE [LARGE SCALE GENOMIC DNA]</scope>
    <source>
        <strain evidence="1 2">DSM 45157</strain>
    </source>
</reference>
<dbReference type="Gene3D" id="3.40.630.30">
    <property type="match status" value="1"/>
</dbReference>
<organism evidence="1 2">
    <name type="scientific">Nocardiopsis terrae</name>
    <dbReference type="NCBI Taxonomy" id="372655"/>
    <lineage>
        <taxon>Bacteria</taxon>
        <taxon>Bacillati</taxon>
        <taxon>Actinomycetota</taxon>
        <taxon>Actinomycetes</taxon>
        <taxon>Streptosporangiales</taxon>
        <taxon>Nocardiopsidaceae</taxon>
        <taxon>Nocardiopsis</taxon>
    </lineage>
</organism>
<dbReference type="SUPFAM" id="SSF55729">
    <property type="entry name" value="Acyl-CoA N-acyltransferases (Nat)"/>
    <property type="match status" value="1"/>
</dbReference>
<comment type="caution">
    <text evidence="1">The sequence shown here is derived from an EMBL/GenBank/DDBJ whole genome shotgun (WGS) entry which is preliminary data.</text>
</comment>